<name>A0A5M3VUE2_9ACTN</name>
<dbReference type="RefSeq" id="WP_155335903.1">
    <property type="nucleotide sequence ID" value="NZ_BAAABN010000042.1"/>
</dbReference>
<keyword evidence="3" id="KW-1185">Reference proteome</keyword>
<dbReference type="InterPro" id="IPR011251">
    <property type="entry name" value="Luciferase-like_dom"/>
</dbReference>
<dbReference type="PANTHER" id="PTHR30011:SF32">
    <property type="entry name" value="CONSERVED PROTEIN"/>
    <property type="match status" value="1"/>
</dbReference>
<protein>
    <submittedName>
        <fullName evidence="2">Luciferase</fullName>
    </submittedName>
</protein>
<dbReference type="GO" id="GO:0016705">
    <property type="term" value="F:oxidoreductase activity, acting on paired donors, with incorporation or reduction of molecular oxygen"/>
    <property type="evidence" value="ECO:0007669"/>
    <property type="project" value="InterPro"/>
</dbReference>
<dbReference type="PANTHER" id="PTHR30011">
    <property type="entry name" value="ALKANESULFONATE MONOOXYGENASE-RELATED"/>
    <property type="match status" value="1"/>
</dbReference>
<sequence length="280" mass="30167">MKVGLGLPISDPASLLTWARRADTGPFTTMGLLDRIVYDNPEPLITLAAIAAATTRIRVQTEVLLAPLREPVLLAKRCATLDRISGGRLTLGIGIGMRPEDYLAVGADYSTRGRRVDLVAPVLRRIWSGQPHNDRVGPIGPAPTRATGPELLFGGFAPAALRRVARWGDGYLSAAPVEHTGPLFRTVEKEWVTAGRMGSPRLVGQLNVAVGPDNVVQDAKQAIGSYYASLAGTYDIRMATTAGQIRDTLTEFADLGADEVMLYCWAHDPDQVDRLADLLT</sequence>
<accession>A0A5M3VUE2</accession>
<dbReference type="AlphaFoldDB" id="A0A5M3VUE2"/>
<proteinExistence type="predicted"/>
<dbReference type="SUPFAM" id="SSF51679">
    <property type="entry name" value="Bacterial luciferase-like"/>
    <property type="match status" value="1"/>
</dbReference>
<dbReference type="Proteomes" id="UP000334990">
    <property type="component" value="Unassembled WGS sequence"/>
</dbReference>
<comment type="caution">
    <text evidence="2">The sequence shown here is derived from an EMBL/GenBank/DDBJ whole genome shotgun (WGS) entry which is preliminary data.</text>
</comment>
<dbReference type="Gene3D" id="3.20.20.30">
    <property type="entry name" value="Luciferase-like domain"/>
    <property type="match status" value="1"/>
</dbReference>
<dbReference type="OrthoDB" id="5723200at2"/>
<dbReference type="Pfam" id="PF00296">
    <property type="entry name" value="Bac_luciferase"/>
    <property type="match status" value="1"/>
</dbReference>
<evidence type="ECO:0000313" key="3">
    <source>
        <dbReference type="Proteomes" id="UP000334990"/>
    </source>
</evidence>
<reference evidence="2 3" key="1">
    <citation type="submission" date="2019-10" db="EMBL/GenBank/DDBJ databases">
        <title>Whole genome shotgun sequence of Acrocarpospora corrugata NBRC 13972.</title>
        <authorList>
            <person name="Ichikawa N."/>
            <person name="Kimura A."/>
            <person name="Kitahashi Y."/>
            <person name="Komaki H."/>
            <person name="Oguchi A."/>
        </authorList>
    </citation>
    <scope>NUCLEOTIDE SEQUENCE [LARGE SCALE GENOMIC DNA]</scope>
    <source>
        <strain evidence="2 3">NBRC 13972</strain>
    </source>
</reference>
<gene>
    <name evidence="2" type="ORF">Acor_15830</name>
</gene>
<evidence type="ECO:0000259" key="1">
    <source>
        <dbReference type="Pfam" id="PF00296"/>
    </source>
</evidence>
<evidence type="ECO:0000313" key="2">
    <source>
        <dbReference type="EMBL" id="GER99519.1"/>
    </source>
</evidence>
<feature type="domain" description="Luciferase-like" evidence="1">
    <location>
        <begin position="11"/>
        <end position="230"/>
    </location>
</feature>
<dbReference type="EMBL" id="BLAD01000040">
    <property type="protein sequence ID" value="GER99519.1"/>
    <property type="molecule type" value="Genomic_DNA"/>
</dbReference>
<dbReference type="InterPro" id="IPR036661">
    <property type="entry name" value="Luciferase-like_sf"/>
</dbReference>
<organism evidence="2 3">
    <name type="scientific">Acrocarpospora corrugata</name>
    <dbReference type="NCBI Taxonomy" id="35763"/>
    <lineage>
        <taxon>Bacteria</taxon>
        <taxon>Bacillati</taxon>
        <taxon>Actinomycetota</taxon>
        <taxon>Actinomycetes</taxon>
        <taxon>Streptosporangiales</taxon>
        <taxon>Streptosporangiaceae</taxon>
        <taxon>Acrocarpospora</taxon>
    </lineage>
</organism>
<dbReference type="InterPro" id="IPR051260">
    <property type="entry name" value="Diverse_substr_monoxygenases"/>
</dbReference>